<name>A0A7W4NWS0_9PROT</name>
<evidence type="ECO:0000313" key="4">
    <source>
        <dbReference type="EMBL" id="MBB2195854.1"/>
    </source>
</evidence>
<comment type="caution">
    <text evidence="3">The sequence shown here is derived from an EMBL/GenBank/DDBJ whole genome shotgun (WGS) entry which is preliminary data.</text>
</comment>
<feature type="non-terminal residue" evidence="3">
    <location>
        <position position="1"/>
    </location>
</feature>
<feature type="domain" description="ISXO2-like transposase" evidence="2">
    <location>
        <begin position="64"/>
        <end position="228"/>
    </location>
</feature>
<dbReference type="SMART" id="SM01126">
    <property type="entry name" value="DDE_Tnp_IS1595"/>
    <property type="match status" value="1"/>
</dbReference>
<dbReference type="EMBL" id="JABEQN010000071">
    <property type="protein sequence ID" value="MBB2195854.1"/>
    <property type="molecule type" value="Genomic_DNA"/>
</dbReference>
<dbReference type="Pfam" id="PF12762">
    <property type="entry name" value="DDE_Tnp_IS1595"/>
    <property type="match status" value="1"/>
</dbReference>
<evidence type="ECO:0000256" key="1">
    <source>
        <dbReference type="SAM" id="MobiDB-lite"/>
    </source>
</evidence>
<organism evidence="3 6">
    <name type="scientific">Gluconacetobacter dulcium</name>
    <dbReference type="NCBI Taxonomy" id="2729096"/>
    <lineage>
        <taxon>Bacteria</taxon>
        <taxon>Pseudomonadati</taxon>
        <taxon>Pseudomonadota</taxon>
        <taxon>Alphaproteobacteria</taxon>
        <taxon>Acetobacterales</taxon>
        <taxon>Acetobacteraceae</taxon>
        <taxon>Gluconacetobacter</taxon>
    </lineage>
</organism>
<feature type="region of interest" description="Disordered" evidence="1">
    <location>
        <begin position="86"/>
        <end position="115"/>
    </location>
</feature>
<dbReference type="Proteomes" id="UP000561077">
    <property type="component" value="Unassembled WGS sequence"/>
</dbReference>
<keyword evidence="5" id="KW-1185">Reference proteome</keyword>
<protein>
    <submittedName>
        <fullName evidence="3">IS1595 family transposase</fullName>
    </submittedName>
</protein>
<evidence type="ECO:0000259" key="2">
    <source>
        <dbReference type="SMART" id="SM01126"/>
    </source>
</evidence>
<evidence type="ECO:0000313" key="3">
    <source>
        <dbReference type="EMBL" id="MBB2166753.1"/>
    </source>
</evidence>
<evidence type="ECO:0000313" key="5">
    <source>
        <dbReference type="Proteomes" id="UP000540490"/>
    </source>
</evidence>
<evidence type="ECO:0000313" key="6">
    <source>
        <dbReference type="Proteomes" id="UP000561077"/>
    </source>
</evidence>
<accession>A0A7W4NWS0</accession>
<proteinExistence type="predicted"/>
<sequence>TFNALTGTSLARLRHKDRWLGFAAALAQATSIRKTAKACAIAIGTSFRWRHRFLIAPSCEQPAPMSGIVEADETFFRRSFKGLHAWSHPGEGTTPPRPAARHRGAPTGRRGTPLDEQTPVLVMRDRQRNTGYAILPDLTARTIGSCLKPMLAPDAVLCTDTAAVYTRIARETGIHHEPINISAGERVRDHAFHLQNVNAYDSRLKDWMRRFRGVATKYLATYLGWRRMIE</sequence>
<dbReference type="AlphaFoldDB" id="A0A7W4NWS0"/>
<feature type="non-terminal residue" evidence="3">
    <location>
        <position position="230"/>
    </location>
</feature>
<dbReference type="InterPro" id="IPR024445">
    <property type="entry name" value="Tnp_ISXO2-like"/>
</dbReference>
<reference evidence="5 6" key="1">
    <citation type="submission" date="2020-04" db="EMBL/GenBank/DDBJ databases">
        <title>Description of novel Gluconacetobacter.</title>
        <authorList>
            <person name="Sombolestani A."/>
        </authorList>
    </citation>
    <scope>NUCLEOTIDE SEQUENCE [LARGE SCALE GENOMIC DNA]</scope>
    <source>
        <strain evidence="4 5">LMG 1728</strain>
        <strain evidence="3 6">LMG 1731</strain>
    </source>
</reference>
<gene>
    <name evidence="4" type="ORF">HLH25_19990</name>
    <name evidence="3" type="ORF">HLH26_20000</name>
</gene>
<dbReference type="EMBL" id="JABEQO010000072">
    <property type="protein sequence ID" value="MBB2166753.1"/>
    <property type="molecule type" value="Genomic_DNA"/>
</dbReference>
<dbReference type="Proteomes" id="UP000540490">
    <property type="component" value="Unassembled WGS sequence"/>
</dbReference>
<dbReference type="NCBIfam" id="NF033547">
    <property type="entry name" value="transpos_IS1595"/>
    <property type="match status" value="1"/>
</dbReference>
<dbReference type="RefSeq" id="WP_182975736.1">
    <property type="nucleotide sequence ID" value="NZ_JABEQN010000071.1"/>
</dbReference>